<keyword evidence="2" id="KW-0479">Metal-binding</keyword>
<sequence>MLRHTIPVRRDLDRIADDHGFDFHVIDNEIYWDESRAYRFTLRQIEEQIEKPTVELHQMCLEVVDRAVKDEQLLQQLAIPPLYWDAIAESWRQGDPSLYGRMDFVWCGADAPLKLLEYNADTPTSLYEAAWFQWFWLEDARRSGVIPRDADHTMRFRKRLIARFSELYSPETALLLLL</sequence>
<keyword evidence="3" id="KW-0547">Nucleotide-binding</keyword>
<feature type="domain" description="Glutathionylspermidine synthase pre-ATP-grasp-like" evidence="6">
    <location>
        <begin position="14"/>
        <end position="168"/>
    </location>
</feature>
<evidence type="ECO:0000256" key="2">
    <source>
        <dbReference type="ARBA" id="ARBA00022723"/>
    </source>
</evidence>
<organism evidence="7">
    <name type="scientific">Klebsiella pneumoniae</name>
    <dbReference type="NCBI Taxonomy" id="573"/>
    <lineage>
        <taxon>Bacteria</taxon>
        <taxon>Pseudomonadati</taxon>
        <taxon>Pseudomonadota</taxon>
        <taxon>Gammaproteobacteria</taxon>
        <taxon>Enterobacterales</taxon>
        <taxon>Enterobacteriaceae</taxon>
        <taxon>Klebsiella/Raoultella group</taxon>
        <taxon>Klebsiella</taxon>
        <taxon>Klebsiella pneumoniae complex</taxon>
    </lineage>
</organism>
<accession>A0A4P0XK24</accession>
<keyword evidence="5" id="KW-0460">Magnesium</keyword>
<reference evidence="7" key="1">
    <citation type="submission" date="2019-04" db="EMBL/GenBank/DDBJ databases">
        <authorList>
            <consortium name="Pathogen Informatics"/>
        </authorList>
    </citation>
    <scope>NUCLEOTIDE SEQUENCE</scope>
    <source>
        <strain evidence="7">NCTC9183</strain>
    </source>
</reference>
<gene>
    <name evidence="7" type="primary">gsp_1</name>
    <name evidence="7" type="ORF">NCTC9183_01056</name>
</gene>
<dbReference type="GO" id="GO:0046872">
    <property type="term" value="F:metal ion binding"/>
    <property type="evidence" value="ECO:0007669"/>
    <property type="project" value="UniProtKB-KW"/>
</dbReference>
<keyword evidence="4" id="KW-0067">ATP-binding</keyword>
<proteinExistence type="predicted"/>
<evidence type="ECO:0000259" key="6">
    <source>
        <dbReference type="Pfam" id="PF03738"/>
    </source>
</evidence>
<keyword evidence="1" id="KW-0436">Ligase</keyword>
<dbReference type="AlphaFoldDB" id="A0A4P0XK24"/>
<dbReference type="Pfam" id="PF03738">
    <property type="entry name" value="GSP_synth"/>
    <property type="match status" value="1"/>
</dbReference>
<dbReference type="InterPro" id="IPR005494">
    <property type="entry name" value="GSPS_pre-ATP-grasp-like_dom"/>
</dbReference>
<protein>
    <submittedName>
        <fullName evidence="7">Glutathionylspermidine synthase</fullName>
    </submittedName>
</protein>
<evidence type="ECO:0000256" key="4">
    <source>
        <dbReference type="ARBA" id="ARBA00022840"/>
    </source>
</evidence>
<evidence type="ECO:0000313" key="7">
    <source>
        <dbReference type="EMBL" id="VTM49768.1"/>
    </source>
</evidence>
<evidence type="ECO:0000256" key="5">
    <source>
        <dbReference type="ARBA" id="ARBA00022842"/>
    </source>
</evidence>
<evidence type="ECO:0000256" key="3">
    <source>
        <dbReference type="ARBA" id="ARBA00022741"/>
    </source>
</evidence>
<dbReference type="GO" id="GO:0016874">
    <property type="term" value="F:ligase activity"/>
    <property type="evidence" value="ECO:0007669"/>
    <property type="project" value="UniProtKB-KW"/>
</dbReference>
<dbReference type="Proteomes" id="UP000507695">
    <property type="component" value="Unassembled WGS sequence"/>
</dbReference>
<dbReference type="GO" id="GO:0005524">
    <property type="term" value="F:ATP binding"/>
    <property type="evidence" value="ECO:0007669"/>
    <property type="project" value="UniProtKB-KW"/>
</dbReference>
<name>A0A4P0XK24_KLEPN</name>
<dbReference type="EMBL" id="CABDVL010000003">
    <property type="protein sequence ID" value="VTM49768.1"/>
    <property type="molecule type" value="Genomic_DNA"/>
</dbReference>
<evidence type="ECO:0000256" key="1">
    <source>
        <dbReference type="ARBA" id="ARBA00022598"/>
    </source>
</evidence>
<dbReference type="SUPFAM" id="SSF56059">
    <property type="entry name" value="Glutathione synthetase ATP-binding domain-like"/>
    <property type="match status" value="1"/>
</dbReference>